<evidence type="ECO:0000259" key="1">
    <source>
        <dbReference type="Pfam" id="PF04195"/>
    </source>
</evidence>
<gene>
    <name evidence="2" type="ORF">HanXRQr2_Chr15g0706291</name>
</gene>
<dbReference type="AlphaFoldDB" id="A0A9K3E423"/>
<name>A0A9K3E423_HELAN</name>
<reference evidence="2" key="2">
    <citation type="submission" date="2020-06" db="EMBL/GenBank/DDBJ databases">
        <title>Helianthus annuus Genome sequencing and assembly Release 2.</title>
        <authorList>
            <person name="Gouzy J."/>
            <person name="Langlade N."/>
            <person name="Munos S."/>
        </authorList>
    </citation>
    <scope>NUCLEOTIDE SEQUENCE</scope>
    <source>
        <tissue evidence="2">Leaves</tissue>
    </source>
</reference>
<dbReference type="PANTHER" id="PTHR31099">
    <property type="entry name" value="OS06G0165300 PROTEIN"/>
    <property type="match status" value="1"/>
</dbReference>
<reference evidence="2" key="1">
    <citation type="journal article" date="2017" name="Nature">
        <title>The sunflower genome provides insights into oil metabolism, flowering and Asterid evolution.</title>
        <authorList>
            <person name="Badouin H."/>
            <person name="Gouzy J."/>
            <person name="Grassa C.J."/>
            <person name="Murat F."/>
            <person name="Staton S.E."/>
            <person name="Cottret L."/>
            <person name="Lelandais-Briere C."/>
            <person name="Owens G.L."/>
            <person name="Carrere S."/>
            <person name="Mayjonade B."/>
            <person name="Legrand L."/>
            <person name="Gill N."/>
            <person name="Kane N.C."/>
            <person name="Bowers J.E."/>
            <person name="Hubner S."/>
            <person name="Bellec A."/>
            <person name="Berard A."/>
            <person name="Berges H."/>
            <person name="Blanchet N."/>
            <person name="Boniface M.C."/>
            <person name="Brunel D."/>
            <person name="Catrice O."/>
            <person name="Chaidir N."/>
            <person name="Claudel C."/>
            <person name="Donnadieu C."/>
            <person name="Faraut T."/>
            <person name="Fievet G."/>
            <person name="Helmstetter N."/>
            <person name="King M."/>
            <person name="Knapp S.J."/>
            <person name="Lai Z."/>
            <person name="Le Paslier M.C."/>
            <person name="Lippi Y."/>
            <person name="Lorenzon L."/>
            <person name="Mandel J.R."/>
            <person name="Marage G."/>
            <person name="Marchand G."/>
            <person name="Marquand E."/>
            <person name="Bret-Mestries E."/>
            <person name="Morien E."/>
            <person name="Nambeesan S."/>
            <person name="Nguyen T."/>
            <person name="Pegot-Espagnet P."/>
            <person name="Pouilly N."/>
            <person name="Raftis F."/>
            <person name="Sallet E."/>
            <person name="Schiex T."/>
            <person name="Thomas J."/>
            <person name="Vandecasteele C."/>
            <person name="Vares D."/>
            <person name="Vear F."/>
            <person name="Vautrin S."/>
            <person name="Crespi M."/>
            <person name="Mangin B."/>
            <person name="Burke J.M."/>
            <person name="Salse J."/>
            <person name="Munos S."/>
            <person name="Vincourt P."/>
            <person name="Rieseberg L.H."/>
            <person name="Langlade N.B."/>
        </authorList>
    </citation>
    <scope>NUCLEOTIDE SEQUENCE</scope>
    <source>
        <tissue evidence="2">Leaves</tissue>
    </source>
</reference>
<dbReference type="Proteomes" id="UP000215914">
    <property type="component" value="Unassembled WGS sequence"/>
</dbReference>
<dbReference type="EMBL" id="MNCJ02000330">
    <property type="protein sequence ID" value="KAF5765653.1"/>
    <property type="molecule type" value="Genomic_DNA"/>
</dbReference>
<protein>
    <recommendedName>
        <fullName evidence="1">Transposase (putative) gypsy type domain-containing protein</fullName>
    </recommendedName>
</protein>
<keyword evidence="3" id="KW-1185">Reference proteome</keyword>
<dbReference type="Pfam" id="PF04195">
    <property type="entry name" value="Transposase_28"/>
    <property type="match status" value="1"/>
</dbReference>
<sequence>MFADWFEICNLRLPLTVFMVDLLEYYNIHISQLSPLGMVRARNFEYTFRAQNVEPLVEDVRRFYQMTEQLGFFSFCVRDGAPKLMSPPKGITKWKTKFFYVKAAVVTAMLRFRNVRDPIATEQLSTPEKGKQAWFSHLHVIASQKLDNRQLQILRMMLGGRPVKKMKPVLREKNEDAPLWRMFCRDFEGKIEIVECGPGEEGWYETIVGNFRVPDEAALNALLPQGKGHLGVLGDPAATGMPPASVTMVVGKHKRKKKTHSPITLPPLVPGASGTFRPRLRKYEDYVVVSGTLEGLSVPCGSSSAGGARGVQIGFFQKPVSVFSPKIKTGFFITGSGY</sequence>
<proteinExistence type="predicted"/>
<accession>A0A9K3E423</accession>
<dbReference type="InterPro" id="IPR007321">
    <property type="entry name" value="Transposase_28"/>
</dbReference>
<dbReference type="PANTHER" id="PTHR31099:SF49">
    <property type="entry name" value="MYOSIN HEAVY CHAIN-LIKE PROTEIN"/>
    <property type="match status" value="1"/>
</dbReference>
<evidence type="ECO:0000313" key="2">
    <source>
        <dbReference type="EMBL" id="KAF5765653.1"/>
    </source>
</evidence>
<comment type="caution">
    <text evidence="2">The sequence shown here is derived from an EMBL/GenBank/DDBJ whole genome shotgun (WGS) entry which is preliminary data.</text>
</comment>
<dbReference type="Gramene" id="mRNA:HanXRQr2_Chr15g0706291">
    <property type="protein sequence ID" value="mRNA:HanXRQr2_Chr15g0706291"/>
    <property type="gene ID" value="HanXRQr2_Chr15g0706291"/>
</dbReference>
<evidence type="ECO:0000313" key="3">
    <source>
        <dbReference type="Proteomes" id="UP000215914"/>
    </source>
</evidence>
<organism evidence="2 3">
    <name type="scientific">Helianthus annuus</name>
    <name type="common">Common sunflower</name>
    <dbReference type="NCBI Taxonomy" id="4232"/>
    <lineage>
        <taxon>Eukaryota</taxon>
        <taxon>Viridiplantae</taxon>
        <taxon>Streptophyta</taxon>
        <taxon>Embryophyta</taxon>
        <taxon>Tracheophyta</taxon>
        <taxon>Spermatophyta</taxon>
        <taxon>Magnoliopsida</taxon>
        <taxon>eudicotyledons</taxon>
        <taxon>Gunneridae</taxon>
        <taxon>Pentapetalae</taxon>
        <taxon>asterids</taxon>
        <taxon>campanulids</taxon>
        <taxon>Asterales</taxon>
        <taxon>Asteraceae</taxon>
        <taxon>Asteroideae</taxon>
        <taxon>Heliantheae alliance</taxon>
        <taxon>Heliantheae</taxon>
        <taxon>Helianthus</taxon>
    </lineage>
</organism>
<feature type="domain" description="Transposase (putative) gypsy type" evidence="1">
    <location>
        <begin position="6"/>
        <end position="66"/>
    </location>
</feature>